<evidence type="ECO:0000256" key="1">
    <source>
        <dbReference type="ARBA" id="ARBA00023015"/>
    </source>
</evidence>
<dbReference type="Gene3D" id="1.20.120.530">
    <property type="entry name" value="GntR ligand-binding domain-like"/>
    <property type="match status" value="1"/>
</dbReference>
<dbReference type="EMBL" id="CP010407">
    <property type="protein sequence ID" value="AJF68689.1"/>
    <property type="molecule type" value="Genomic_DNA"/>
</dbReference>
<dbReference type="PANTHER" id="PTHR43537">
    <property type="entry name" value="TRANSCRIPTIONAL REGULATOR, GNTR FAMILY"/>
    <property type="match status" value="1"/>
</dbReference>
<dbReference type="Proteomes" id="UP000031774">
    <property type="component" value="Chromosome"/>
</dbReference>
<dbReference type="InterPro" id="IPR036390">
    <property type="entry name" value="WH_DNA-bd_sf"/>
</dbReference>
<keyword evidence="3" id="KW-0804">Transcription</keyword>
<dbReference type="HOGENOM" id="CLU_017584_5_3_11"/>
<keyword evidence="1" id="KW-0805">Transcription regulation</keyword>
<name>A0A0B5IJY0_9ACTN</name>
<accession>A0A0B5IJY0</accession>
<dbReference type="InterPro" id="IPR011711">
    <property type="entry name" value="GntR_C"/>
</dbReference>
<dbReference type="SUPFAM" id="SSF48008">
    <property type="entry name" value="GntR ligand-binding domain-like"/>
    <property type="match status" value="1"/>
</dbReference>
<dbReference type="PROSITE" id="PS50949">
    <property type="entry name" value="HTH_GNTR"/>
    <property type="match status" value="1"/>
</dbReference>
<protein>
    <submittedName>
        <fullName evidence="5">GntR family transcriptional regulator</fullName>
    </submittedName>
</protein>
<dbReference type="Pfam" id="PF00392">
    <property type="entry name" value="GntR"/>
    <property type="match status" value="1"/>
</dbReference>
<proteinExistence type="predicted"/>
<dbReference type="PANTHER" id="PTHR43537:SF24">
    <property type="entry name" value="GLUCONATE OPERON TRANSCRIPTIONAL REPRESSOR"/>
    <property type="match status" value="1"/>
</dbReference>
<dbReference type="Pfam" id="PF07729">
    <property type="entry name" value="FCD"/>
    <property type="match status" value="1"/>
</dbReference>
<dbReference type="KEGG" id="svt:SVTN_34515"/>
<dbReference type="SMART" id="SM00895">
    <property type="entry name" value="FCD"/>
    <property type="match status" value="1"/>
</dbReference>
<dbReference type="AlphaFoldDB" id="A0A0B5IJY0"/>
<dbReference type="SMART" id="SM00345">
    <property type="entry name" value="HTH_GNTR"/>
    <property type="match status" value="1"/>
</dbReference>
<dbReference type="InterPro" id="IPR036388">
    <property type="entry name" value="WH-like_DNA-bd_sf"/>
</dbReference>
<dbReference type="Gene3D" id="1.10.10.10">
    <property type="entry name" value="Winged helix-like DNA-binding domain superfamily/Winged helix DNA-binding domain"/>
    <property type="match status" value="1"/>
</dbReference>
<keyword evidence="2" id="KW-0238">DNA-binding</keyword>
<dbReference type="GO" id="GO:0003677">
    <property type="term" value="F:DNA binding"/>
    <property type="evidence" value="ECO:0007669"/>
    <property type="project" value="UniProtKB-KW"/>
</dbReference>
<dbReference type="SUPFAM" id="SSF46785">
    <property type="entry name" value="Winged helix' DNA-binding domain"/>
    <property type="match status" value="1"/>
</dbReference>
<reference evidence="5 6" key="1">
    <citation type="submission" date="2014-12" db="EMBL/GenBank/DDBJ databases">
        <title>Complete genome sequence of Streptomyces vietnamensis strain GIMV4.0001, a genetic manipulable producer of the benzoisochromanequinone antibiotic granaticin.</title>
        <authorList>
            <person name="Deng M.R."/>
            <person name="Guo J."/>
            <person name="Ma L.Y."/>
            <person name="Feng G.D."/>
            <person name="Mo C.Y."/>
            <person name="Zhu H.H."/>
        </authorList>
    </citation>
    <scope>NUCLEOTIDE SEQUENCE [LARGE SCALE GENOMIC DNA]</scope>
    <source>
        <strain evidence="6">GIMV4.0001</strain>
    </source>
</reference>
<dbReference type="STRING" id="362257.SVTN_34515"/>
<evidence type="ECO:0000256" key="3">
    <source>
        <dbReference type="ARBA" id="ARBA00023163"/>
    </source>
</evidence>
<organism evidence="5 6">
    <name type="scientific">Streptomyces vietnamensis</name>
    <dbReference type="NCBI Taxonomy" id="362257"/>
    <lineage>
        <taxon>Bacteria</taxon>
        <taxon>Bacillati</taxon>
        <taxon>Actinomycetota</taxon>
        <taxon>Actinomycetes</taxon>
        <taxon>Kitasatosporales</taxon>
        <taxon>Streptomycetaceae</taxon>
        <taxon>Streptomyces</taxon>
    </lineage>
</organism>
<evidence type="ECO:0000313" key="5">
    <source>
        <dbReference type="EMBL" id="AJF68689.1"/>
    </source>
</evidence>
<dbReference type="CDD" id="cd07377">
    <property type="entry name" value="WHTH_GntR"/>
    <property type="match status" value="1"/>
</dbReference>
<dbReference type="InterPro" id="IPR000524">
    <property type="entry name" value="Tscrpt_reg_HTH_GntR"/>
</dbReference>
<gene>
    <name evidence="5" type="ORF">SVTN_34515</name>
</gene>
<evidence type="ECO:0000259" key="4">
    <source>
        <dbReference type="PROSITE" id="PS50949"/>
    </source>
</evidence>
<dbReference type="PRINTS" id="PR00035">
    <property type="entry name" value="HTHGNTR"/>
</dbReference>
<feature type="domain" description="HTH gntR-type" evidence="4">
    <location>
        <begin position="8"/>
        <end position="75"/>
    </location>
</feature>
<evidence type="ECO:0000313" key="6">
    <source>
        <dbReference type="Proteomes" id="UP000031774"/>
    </source>
</evidence>
<keyword evidence="6" id="KW-1185">Reference proteome</keyword>
<dbReference type="GO" id="GO:0003700">
    <property type="term" value="F:DNA-binding transcription factor activity"/>
    <property type="evidence" value="ECO:0007669"/>
    <property type="project" value="InterPro"/>
</dbReference>
<dbReference type="InterPro" id="IPR008920">
    <property type="entry name" value="TF_FadR/GntR_C"/>
</dbReference>
<sequence length="222" mass="24459">MPPEPAAVLHVDRAEALLRARIHSGAYAQGARLRERELSETLGVSRIPVREALVRLAAEGLVVLSPRRGASVRRLTLRDVDELFDLRLSLEVFAARRAAEIAARGGEHPALQRIMDQAEEATRRDSADDIAAANTAFHAEIVTMTGNRLLQASLQPSLGLMHWLFRITSADAGPRVYCEEHKQLCHAVYSGRPQLAEALAYAHIDIRREPTLRSLSGLLPAE</sequence>
<evidence type="ECO:0000256" key="2">
    <source>
        <dbReference type="ARBA" id="ARBA00023125"/>
    </source>
</evidence>